<dbReference type="InterPro" id="IPR029004">
    <property type="entry name" value="Ribosomal_eL28/Mak16"/>
</dbReference>
<accession>A0A9W7EB32</accession>
<dbReference type="InterPro" id="IPR006958">
    <property type="entry name" value="Mak16"/>
</dbReference>
<evidence type="ECO:0000313" key="8">
    <source>
        <dbReference type="Proteomes" id="UP001165085"/>
    </source>
</evidence>
<evidence type="ECO:0000313" key="7">
    <source>
        <dbReference type="EMBL" id="GMH74854.1"/>
    </source>
</evidence>
<dbReference type="Pfam" id="PF04874">
    <property type="entry name" value="Mak16"/>
    <property type="match status" value="1"/>
</dbReference>
<comment type="similarity">
    <text evidence="2 4">Belongs to the MAK16 family.</text>
</comment>
<evidence type="ECO:0000256" key="1">
    <source>
        <dbReference type="ARBA" id="ARBA00004123"/>
    </source>
</evidence>
<dbReference type="FunFam" id="3.30.390.110:FF:000001">
    <property type="entry name" value="Protein MAK16 homolog"/>
    <property type="match status" value="1"/>
</dbReference>
<organism evidence="7 8">
    <name type="scientific">Triparma strigata</name>
    <dbReference type="NCBI Taxonomy" id="1606541"/>
    <lineage>
        <taxon>Eukaryota</taxon>
        <taxon>Sar</taxon>
        <taxon>Stramenopiles</taxon>
        <taxon>Ochrophyta</taxon>
        <taxon>Bolidophyceae</taxon>
        <taxon>Parmales</taxon>
        <taxon>Triparmaceae</taxon>
        <taxon>Triparma</taxon>
    </lineage>
</organism>
<feature type="region of interest" description="Disordered" evidence="5">
    <location>
        <begin position="201"/>
        <end position="316"/>
    </location>
</feature>
<proteinExistence type="inferred from homology"/>
<dbReference type="GO" id="GO:0030687">
    <property type="term" value="C:preribosome, large subunit precursor"/>
    <property type="evidence" value="ECO:0007669"/>
    <property type="project" value="TreeGrafter"/>
</dbReference>
<dbReference type="Gene3D" id="3.30.390.110">
    <property type="match status" value="1"/>
</dbReference>
<evidence type="ECO:0000256" key="5">
    <source>
        <dbReference type="SAM" id="MobiDB-lite"/>
    </source>
</evidence>
<dbReference type="GO" id="GO:0000460">
    <property type="term" value="P:maturation of 5.8S rRNA"/>
    <property type="evidence" value="ECO:0007669"/>
    <property type="project" value="TreeGrafter"/>
</dbReference>
<feature type="compositionally biased region" description="Acidic residues" evidence="5">
    <location>
        <begin position="253"/>
        <end position="262"/>
    </location>
</feature>
<reference evidence="8" key="1">
    <citation type="journal article" date="2023" name="Commun. Biol.">
        <title>Genome analysis of Parmales, the sister group of diatoms, reveals the evolutionary specialization of diatoms from phago-mixotrophs to photoautotrophs.</title>
        <authorList>
            <person name="Ban H."/>
            <person name="Sato S."/>
            <person name="Yoshikawa S."/>
            <person name="Yamada K."/>
            <person name="Nakamura Y."/>
            <person name="Ichinomiya M."/>
            <person name="Sato N."/>
            <person name="Blanc-Mathieu R."/>
            <person name="Endo H."/>
            <person name="Kuwata A."/>
            <person name="Ogata H."/>
        </authorList>
    </citation>
    <scope>NUCLEOTIDE SEQUENCE [LARGE SCALE GENOMIC DNA]</scope>
    <source>
        <strain evidence="8">NIES 3701</strain>
    </source>
</reference>
<keyword evidence="8" id="KW-1185">Reference proteome</keyword>
<evidence type="ECO:0000256" key="4">
    <source>
        <dbReference type="PIRNR" id="PIRNR003352"/>
    </source>
</evidence>
<sequence>MQHDQIIWEVINNQFCSFKSKIERERTFCRNPYNVTGLCLRSSCPLANSRYATIREDGGRIHLYLKTVERAHTPKDMWEKIRLSRDYGKAMKQLDEHLAYFPKFLVHRNKQRMTKIHQYLIRMRKLALKVKPKLVGVHKKIERREDRREEKAVKAAKLEESIEKELLERLKNGSYGDIYNFPETSFEKALEGVEGEKDIEEEQRELEEMEEEEEELIEFVEDFEESDDESEKDVEEYYGDETKGLVGTSSSESDSDSDDENDSTTHSKKPSNDDDEEEITKKQPRKKKPKKKRPKVQIEYEMEEENEGQHEIMPAW</sequence>
<protein>
    <recommendedName>
        <fullName evidence="4">Protein MAK16 homolog</fullName>
    </recommendedName>
</protein>
<evidence type="ECO:0000256" key="3">
    <source>
        <dbReference type="ARBA" id="ARBA00023242"/>
    </source>
</evidence>
<comment type="caution">
    <text evidence="7">The sequence shown here is derived from an EMBL/GenBank/DDBJ whole genome shotgun (WGS) entry which is preliminary data.</text>
</comment>
<dbReference type="PANTHER" id="PTHR23405">
    <property type="entry name" value="MAINTENANCE OF KILLER 16 MAK16 PROTEIN-RELATED"/>
    <property type="match status" value="1"/>
</dbReference>
<dbReference type="Pfam" id="PF01778">
    <property type="entry name" value="Ribosomal_L28e"/>
    <property type="match status" value="1"/>
</dbReference>
<dbReference type="OrthoDB" id="10251342at2759"/>
<dbReference type="PANTHER" id="PTHR23405:SF4">
    <property type="entry name" value="PROTEIN MAK16 HOMOLOG"/>
    <property type="match status" value="1"/>
</dbReference>
<dbReference type="EMBL" id="BRXY01000183">
    <property type="protein sequence ID" value="GMH74854.1"/>
    <property type="molecule type" value="Genomic_DNA"/>
</dbReference>
<dbReference type="AlphaFoldDB" id="A0A9W7EB32"/>
<gene>
    <name evidence="7" type="ORF">TrST_g653</name>
</gene>
<dbReference type="PIRSF" id="PIRSF003352">
    <property type="entry name" value="MAK16"/>
    <property type="match status" value="1"/>
</dbReference>
<evidence type="ECO:0000259" key="6">
    <source>
        <dbReference type="Pfam" id="PF01778"/>
    </source>
</evidence>
<dbReference type="GO" id="GO:0005730">
    <property type="term" value="C:nucleolus"/>
    <property type="evidence" value="ECO:0007669"/>
    <property type="project" value="UniProtKB-UniRule"/>
</dbReference>
<keyword evidence="3 4" id="KW-0539">Nucleus</keyword>
<dbReference type="Proteomes" id="UP001165085">
    <property type="component" value="Unassembled WGS sequence"/>
</dbReference>
<comment type="subcellular location">
    <subcellularLocation>
        <location evidence="1">Nucleus</location>
    </subcellularLocation>
</comment>
<evidence type="ECO:0000256" key="2">
    <source>
        <dbReference type="ARBA" id="ARBA00005514"/>
    </source>
</evidence>
<feature type="compositionally biased region" description="Basic residues" evidence="5">
    <location>
        <begin position="282"/>
        <end position="295"/>
    </location>
</feature>
<feature type="domain" description="Ribosomal eL28/Mak16" evidence="6">
    <location>
        <begin position="6"/>
        <end position="119"/>
    </location>
</feature>
<dbReference type="GO" id="GO:0000470">
    <property type="term" value="P:maturation of LSU-rRNA"/>
    <property type="evidence" value="ECO:0007669"/>
    <property type="project" value="TreeGrafter"/>
</dbReference>
<name>A0A9W7EB32_9STRA</name>
<feature type="compositionally biased region" description="Acidic residues" evidence="5">
    <location>
        <begin position="201"/>
        <end position="239"/>
    </location>
</feature>